<evidence type="ECO:0000313" key="5">
    <source>
        <dbReference type="EMBL" id="CAK9037561.1"/>
    </source>
</evidence>
<dbReference type="InterPro" id="IPR051212">
    <property type="entry name" value="Type-I_RE_S_subunit"/>
</dbReference>
<dbReference type="InterPro" id="IPR044946">
    <property type="entry name" value="Restrct_endonuc_typeI_TRD_sf"/>
</dbReference>
<feature type="domain" description="Type I restriction modification DNA specificity" evidence="4">
    <location>
        <begin position="90"/>
        <end position="262"/>
    </location>
</feature>
<sequence>MEREATTLDMLLENLETFAAAPGGVVKLRELVLDLAVRGKLVEQNENDEPASSLLEKLIEAKRQAITTGKLKKTKSLPSVKADDEPYSVPNGWAWSRLNDVFDVRDGTHDTPKYVRDGIPLVTSKNLSSGKLDLSNVKYISEQDHEEISRRSGVQRGDILFAMIGSIGNPVLVDTDVPFSAKNVAIFKYYLPLLPDPRFLQWFLTDAAHHMRVQAAGGVQSFVSLTYLRKYLFPLPPLAEQKRIVAKVDELMKLCDELETQNTRRSEVRTAASRSALAHVTGSTTRSELERSWQRVNDHFGALYSVPETLGDLRQTILQLAVQGKLVPQDPADEPAEVLLERIGESKANWIAEGSSTAVNLKQTHTNGDLFGLPGSWIWVQIADIFDVSGGITKNPQRRPNKNHYPYLRVANVQRGRLDLDQIERFELFDGELDRWRLQAGDLLIVEGNGSEKEIGRCALWSNEIEDCVHQNHIIRVRPIDHDAQGFIIMFLNSPVGIAEMKSRAITTSGLYSLSVGKIRSLSVPLPPLAEQKRIVAKVDDLLTRLDGLATLLESRGRTTQTLLEAAIHGVLEGV</sequence>
<proteinExistence type="inferred from homology"/>
<name>A0ABP0LEG9_9DINO</name>
<dbReference type="EMBL" id="CAXAMM010015891">
    <property type="protein sequence ID" value="CAK9037561.1"/>
    <property type="molecule type" value="Genomic_DNA"/>
</dbReference>
<evidence type="ECO:0000313" key="6">
    <source>
        <dbReference type="Proteomes" id="UP001642464"/>
    </source>
</evidence>
<keyword evidence="2" id="KW-0680">Restriction system</keyword>
<dbReference type="Gene3D" id="3.90.220.20">
    <property type="entry name" value="DNA methylase specificity domains"/>
    <property type="match status" value="2"/>
</dbReference>
<dbReference type="PANTHER" id="PTHR43140">
    <property type="entry name" value="TYPE-1 RESTRICTION ENZYME ECOKI SPECIFICITY PROTEIN"/>
    <property type="match status" value="1"/>
</dbReference>
<comment type="similarity">
    <text evidence="1">Belongs to the type-I restriction system S methylase family.</text>
</comment>
<dbReference type="SUPFAM" id="SSF116734">
    <property type="entry name" value="DNA methylase specificity domain"/>
    <property type="match status" value="2"/>
</dbReference>
<gene>
    <name evidence="5" type="ORF">SCF082_LOCUS22240</name>
</gene>
<accession>A0ABP0LEG9</accession>
<keyword evidence="6" id="KW-1185">Reference proteome</keyword>
<dbReference type="InterPro" id="IPR000055">
    <property type="entry name" value="Restrct_endonuc_typeI_TRD"/>
</dbReference>
<dbReference type="PANTHER" id="PTHR43140:SF1">
    <property type="entry name" value="TYPE I RESTRICTION ENZYME ECOKI SPECIFICITY SUBUNIT"/>
    <property type="match status" value="1"/>
</dbReference>
<evidence type="ECO:0000259" key="4">
    <source>
        <dbReference type="Pfam" id="PF01420"/>
    </source>
</evidence>
<dbReference type="Pfam" id="PF01420">
    <property type="entry name" value="Methylase_S"/>
    <property type="match status" value="2"/>
</dbReference>
<evidence type="ECO:0000256" key="3">
    <source>
        <dbReference type="ARBA" id="ARBA00023125"/>
    </source>
</evidence>
<dbReference type="Proteomes" id="UP001642464">
    <property type="component" value="Unassembled WGS sequence"/>
</dbReference>
<evidence type="ECO:0000256" key="1">
    <source>
        <dbReference type="ARBA" id="ARBA00010923"/>
    </source>
</evidence>
<keyword evidence="3" id="KW-0238">DNA-binding</keyword>
<dbReference type="CDD" id="cd17246">
    <property type="entry name" value="RMtype1_S_SonII-TRD2-CR2_like"/>
    <property type="match status" value="1"/>
</dbReference>
<dbReference type="CDD" id="cd17253">
    <property type="entry name" value="RMtype1_S_Eco933I-TRD2-CR2_like"/>
    <property type="match status" value="1"/>
</dbReference>
<organism evidence="5 6">
    <name type="scientific">Durusdinium trenchii</name>
    <dbReference type="NCBI Taxonomy" id="1381693"/>
    <lineage>
        <taxon>Eukaryota</taxon>
        <taxon>Sar</taxon>
        <taxon>Alveolata</taxon>
        <taxon>Dinophyceae</taxon>
        <taxon>Suessiales</taxon>
        <taxon>Symbiodiniaceae</taxon>
        <taxon>Durusdinium</taxon>
    </lineage>
</organism>
<reference evidence="5 6" key="1">
    <citation type="submission" date="2024-02" db="EMBL/GenBank/DDBJ databases">
        <authorList>
            <person name="Chen Y."/>
            <person name="Shah S."/>
            <person name="Dougan E. K."/>
            <person name="Thang M."/>
            <person name="Chan C."/>
        </authorList>
    </citation>
    <scope>NUCLEOTIDE SEQUENCE [LARGE SCALE GENOMIC DNA]</scope>
</reference>
<evidence type="ECO:0000256" key="2">
    <source>
        <dbReference type="ARBA" id="ARBA00022747"/>
    </source>
</evidence>
<feature type="domain" description="Type I restriction modification DNA specificity" evidence="4">
    <location>
        <begin position="377"/>
        <end position="544"/>
    </location>
</feature>
<comment type="caution">
    <text evidence="5">The sequence shown here is derived from an EMBL/GenBank/DDBJ whole genome shotgun (WGS) entry which is preliminary data.</text>
</comment>
<protein>
    <submittedName>
        <fullName evidence="5">Type-1 restriction enzyme EcoEI specificity protein (S.EcoEI) (Type I restriction enzyme EcoEI specificity protein) (S protein)</fullName>
    </submittedName>
</protein>